<dbReference type="GO" id="GO:0030488">
    <property type="term" value="P:tRNA methylation"/>
    <property type="evidence" value="ECO:0007669"/>
    <property type="project" value="TreeGrafter"/>
</dbReference>
<dbReference type="FunCoup" id="A0A163JV35">
    <property type="interactions" value="638"/>
</dbReference>
<keyword evidence="2" id="KW-1185">Reference proteome</keyword>
<dbReference type="PANTHER" id="PTHR12773:SF0">
    <property type="entry name" value="MULTIFUNCTIONAL METHYLTRANSFERASE SUBUNIT TRM112-LIKE PROTEIN"/>
    <property type="match status" value="1"/>
</dbReference>
<name>A0A163JV35_ABSGL</name>
<dbReference type="Proteomes" id="UP000078561">
    <property type="component" value="Unassembled WGS sequence"/>
</dbReference>
<dbReference type="InterPro" id="IPR039127">
    <property type="entry name" value="Trm112"/>
</dbReference>
<reference evidence="1" key="1">
    <citation type="submission" date="2016-04" db="EMBL/GenBank/DDBJ databases">
        <authorList>
            <person name="Evans L.H."/>
            <person name="Alamgir A."/>
            <person name="Owens N."/>
            <person name="Weber N.D."/>
            <person name="Virtaneva K."/>
            <person name="Barbian K."/>
            <person name="Babar A."/>
            <person name="Rosenke K."/>
        </authorList>
    </citation>
    <scope>NUCLEOTIDE SEQUENCE [LARGE SCALE GENOMIC DNA]</scope>
    <source>
        <strain evidence="1">CBS 101.48</strain>
    </source>
</reference>
<dbReference type="GO" id="GO:0046982">
    <property type="term" value="F:protein heterodimerization activity"/>
    <property type="evidence" value="ECO:0007669"/>
    <property type="project" value="InterPro"/>
</dbReference>
<organism evidence="1">
    <name type="scientific">Absidia glauca</name>
    <name type="common">Pin mould</name>
    <dbReference type="NCBI Taxonomy" id="4829"/>
    <lineage>
        <taxon>Eukaryota</taxon>
        <taxon>Fungi</taxon>
        <taxon>Fungi incertae sedis</taxon>
        <taxon>Mucoromycota</taxon>
        <taxon>Mucoromycotina</taxon>
        <taxon>Mucoromycetes</taxon>
        <taxon>Mucorales</taxon>
        <taxon>Cunninghamellaceae</taxon>
        <taxon>Absidia</taxon>
    </lineage>
</organism>
<dbReference type="AlphaFoldDB" id="A0A163JV35"/>
<dbReference type="OrthoDB" id="2187549at2759"/>
<protein>
    <recommendedName>
        <fullName evidence="3">Multifunctional methyltransferase subunit TRM112-like protein</fullName>
    </recommendedName>
</protein>
<dbReference type="InParanoid" id="A0A163JV35"/>
<evidence type="ECO:0008006" key="3">
    <source>
        <dbReference type="Google" id="ProtNLM"/>
    </source>
</evidence>
<gene>
    <name evidence="1" type="primary">ABSGL_09119.1 scaffold 10682</name>
</gene>
<evidence type="ECO:0000313" key="2">
    <source>
        <dbReference type="Proteomes" id="UP000078561"/>
    </source>
</evidence>
<dbReference type="Gene3D" id="2.20.25.10">
    <property type="match status" value="1"/>
</dbReference>
<evidence type="ECO:0000313" key="1">
    <source>
        <dbReference type="EMBL" id="SAM03301.1"/>
    </source>
</evidence>
<sequence length="127" mass="14905">MRLITHNMLQCHVKDCNTNNFPLRFEDAEVELIEAEYNPTFLINMLPKLDWEALVSTAVQLGINNVPSQVPENAAENEEFLKAFHNLILEPNTKSRLSPIIPLYWHRRRRHHHHQHCPSSRYCINAI</sequence>
<dbReference type="STRING" id="4829.A0A163JV35"/>
<accession>A0A163JV35</accession>
<proteinExistence type="predicted"/>
<dbReference type="EMBL" id="LT554077">
    <property type="protein sequence ID" value="SAM03301.1"/>
    <property type="molecule type" value="Genomic_DNA"/>
</dbReference>
<dbReference type="GO" id="GO:0070476">
    <property type="term" value="P:rRNA (guanine-N7)-methylation"/>
    <property type="evidence" value="ECO:0007669"/>
    <property type="project" value="TreeGrafter"/>
</dbReference>
<dbReference type="PANTHER" id="PTHR12773">
    <property type="entry name" value="UPF0315 PROTEIN-RELATED"/>
    <property type="match status" value="1"/>
</dbReference>